<keyword evidence="3" id="KW-1133">Transmembrane helix</keyword>
<dbReference type="EMBL" id="UYSL01021240">
    <property type="protein sequence ID" value="VDL77685.1"/>
    <property type="molecule type" value="Genomic_DNA"/>
</dbReference>
<evidence type="ECO:0000256" key="2">
    <source>
        <dbReference type="SAM" id="MobiDB-lite"/>
    </source>
</evidence>
<feature type="transmembrane region" description="Helical" evidence="3">
    <location>
        <begin position="30"/>
        <end position="55"/>
    </location>
</feature>
<organism evidence="6">
    <name type="scientific">Nippostrongylus brasiliensis</name>
    <name type="common">Rat hookworm</name>
    <dbReference type="NCBI Taxonomy" id="27835"/>
    <lineage>
        <taxon>Eukaryota</taxon>
        <taxon>Metazoa</taxon>
        <taxon>Ecdysozoa</taxon>
        <taxon>Nematoda</taxon>
        <taxon>Chromadorea</taxon>
        <taxon>Rhabditida</taxon>
        <taxon>Rhabditina</taxon>
        <taxon>Rhabditomorpha</taxon>
        <taxon>Strongyloidea</taxon>
        <taxon>Heligmosomidae</taxon>
        <taxon>Nippostrongylus</taxon>
    </lineage>
</organism>
<dbReference type="Proteomes" id="UP000271162">
    <property type="component" value="Unassembled WGS sequence"/>
</dbReference>
<proteinExistence type="predicted"/>
<reference evidence="6" key="1">
    <citation type="submission" date="2017-02" db="UniProtKB">
        <authorList>
            <consortium name="WormBaseParasite"/>
        </authorList>
    </citation>
    <scope>IDENTIFICATION</scope>
</reference>
<protein>
    <submittedName>
        <fullName evidence="6">Transmembrane protein</fullName>
    </submittedName>
</protein>
<keyword evidence="1" id="KW-0175">Coiled coil</keyword>
<feature type="region of interest" description="Disordered" evidence="2">
    <location>
        <begin position="125"/>
        <end position="208"/>
    </location>
</feature>
<evidence type="ECO:0000313" key="4">
    <source>
        <dbReference type="EMBL" id="VDL77685.1"/>
    </source>
</evidence>
<feature type="compositionally biased region" description="Polar residues" evidence="2">
    <location>
        <begin position="169"/>
        <end position="182"/>
    </location>
</feature>
<accession>A0A0N4YC46</accession>
<name>A0A0N4YC46_NIPBR</name>
<keyword evidence="5" id="KW-1185">Reference proteome</keyword>
<sequence length="208" mass="23694">MRASLFTFHHDTSMVAPSCCLEYRPTWQFWAILIFIVFPFIYLAGTVFGTVLMVLARILRALCKWALWDEEDYQEEAEELRLEKQAAQLDKEEARKRRRKERLILRNQAAARELTEKNEKVISLMTNGGPRNGSAKCGPTSDVGESLNSECDTDEHRVTPPVADHPSAVSEQQTVTTDQGTMSADEDVDPAEMTQTTMIVRPWHPHQD</sequence>
<reference evidence="4 5" key="2">
    <citation type="submission" date="2018-11" db="EMBL/GenBank/DDBJ databases">
        <authorList>
            <consortium name="Pathogen Informatics"/>
        </authorList>
    </citation>
    <scope>NUCLEOTIDE SEQUENCE [LARGE SCALE GENOMIC DNA]</scope>
</reference>
<dbReference type="AlphaFoldDB" id="A0A0N4YC46"/>
<dbReference type="OMA" id="RNGSAKC"/>
<evidence type="ECO:0000256" key="1">
    <source>
        <dbReference type="SAM" id="Coils"/>
    </source>
</evidence>
<feature type="coiled-coil region" evidence="1">
    <location>
        <begin position="70"/>
        <end position="120"/>
    </location>
</feature>
<keyword evidence="3" id="KW-0472">Membrane</keyword>
<keyword evidence="3" id="KW-0812">Transmembrane</keyword>
<gene>
    <name evidence="4" type="ORF">NBR_LOCUS14096</name>
</gene>
<evidence type="ECO:0000256" key="3">
    <source>
        <dbReference type="SAM" id="Phobius"/>
    </source>
</evidence>
<evidence type="ECO:0000313" key="6">
    <source>
        <dbReference type="WBParaSite" id="NBR_0001409501-mRNA-1"/>
    </source>
</evidence>
<evidence type="ECO:0000313" key="5">
    <source>
        <dbReference type="Proteomes" id="UP000271162"/>
    </source>
</evidence>
<dbReference type="WBParaSite" id="NBR_0001409501-mRNA-1">
    <property type="protein sequence ID" value="NBR_0001409501-mRNA-1"/>
    <property type="gene ID" value="NBR_0001409501"/>
</dbReference>